<evidence type="ECO:0000313" key="2">
    <source>
        <dbReference type="EMBL" id="MFH6770319.1"/>
    </source>
</evidence>
<proteinExistence type="predicted"/>
<keyword evidence="1" id="KW-1133">Transmembrane helix</keyword>
<dbReference type="EMBL" id="JBAWKB010000001">
    <property type="protein sequence ID" value="MFH6770319.1"/>
    <property type="molecule type" value="Genomic_DNA"/>
</dbReference>
<keyword evidence="1" id="KW-0812">Transmembrane</keyword>
<feature type="transmembrane region" description="Helical" evidence="1">
    <location>
        <begin position="73"/>
        <end position="91"/>
    </location>
</feature>
<dbReference type="Proteomes" id="UP001610100">
    <property type="component" value="Unassembled WGS sequence"/>
</dbReference>
<organism evidence="2 3">
    <name type="scientific">Gaetbulibacter aestuarii</name>
    <dbReference type="NCBI Taxonomy" id="1502358"/>
    <lineage>
        <taxon>Bacteria</taxon>
        <taxon>Pseudomonadati</taxon>
        <taxon>Bacteroidota</taxon>
        <taxon>Flavobacteriia</taxon>
        <taxon>Flavobacteriales</taxon>
        <taxon>Flavobacteriaceae</taxon>
        <taxon>Gaetbulibacter</taxon>
    </lineage>
</organism>
<feature type="transmembrane region" description="Helical" evidence="1">
    <location>
        <begin position="5"/>
        <end position="24"/>
    </location>
</feature>
<protein>
    <submittedName>
        <fullName evidence="2">Uncharacterized protein</fullName>
    </submittedName>
</protein>
<gene>
    <name evidence="2" type="ORF">V8G58_00115</name>
</gene>
<evidence type="ECO:0000313" key="3">
    <source>
        <dbReference type="Proteomes" id="UP001610100"/>
    </source>
</evidence>
<dbReference type="RefSeq" id="WP_344738380.1">
    <property type="nucleotide sequence ID" value="NZ_BAABAY010000001.1"/>
</dbReference>
<evidence type="ECO:0000256" key="1">
    <source>
        <dbReference type="SAM" id="Phobius"/>
    </source>
</evidence>
<keyword evidence="3" id="KW-1185">Reference proteome</keyword>
<sequence>MLQKIIKIIAFILAIGGALIALMIMGTDLEVLKTTSPLVDNMLYVSYIVLAIVLALVLVFVIKGLFTGNIKKTLLTVGAFLVIVLISYGISSGTNLDLQPFIAKGENVTPQISRYVGTGLYTFYVLAVLAILSMLFSSVKKIFNK</sequence>
<name>A0ABW7MU06_9FLAO</name>
<keyword evidence="1" id="KW-0472">Membrane</keyword>
<feature type="transmembrane region" description="Helical" evidence="1">
    <location>
        <begin position="44"/>
        <end position="66"/>
    </location>
</feature>
<comment type="caution">
    <text evidence="2">The sequence shown here is derived from an EMBL/GenBank/DDBJ whole genome shotgun (WGS) entry which is preliminary data.</text>
</comment>
<reference evidence="2 3" key="1">
    <citation type="submission" date="2024-02" db="EMBL/GenBank/DDBJ databases">
        <title>A Gaetbulibacter species isolated from tidal flats and genomic insights of their niches.</title>
        <authorList>
            <person name="Ye Y."/>
        </authorList>
    </citation>
    <scope>NUCLEOTIDE SEQUENCE [LARGE SCALE GENOMIC DNA]</scope>
    <source>
        <strain evidence="2 3">KYW382</strain>
    </source>
</reference>
<accession>A0ABW7MU06</accession>
<feature type="transmembrane region" description="Helical" evidence="1">
    <location>
        <begin position="121"/>
        <end position="139"/>
    </location>
</feature>